<dbReference type="SUPFAM" id="SSF103506">
    <property type="entry name" value="Mitochondrial carrier"/>
    <property type="match status" value="1"/>
</dbReference>
<keyword evidence="8 9" id="KW-0472">Membrane</keyword>
<evidence type="ECO:0000313" key="12">
    <source>
        <dbReference type="Proteomes" id="UP001604277"/>
    </source>
</evidence>
<comment type="similarity">
    <text evidence="2 10">Belongs to the mitochondrial carrier (TC 2.A.29) family.</text>
</comment>
<evidence type="ECO:0000256" key="4">
    <source>
        <dbReference type="ARBA" id="ARBA00022692"/>
    </source>
</evidence>
<dbReference type="InterPro" id="IPR018108">
    <property type="entry name" value="MCP_transmembrane"/>
</dbReference>
<keyword evidence="12" id="KW-1185">Reference proteome</keyword>
<dbReference type="PROSITE" id="PS50920">
    <property type="entry name" value="SOLCAR"/>
    <property type="match status" value="1"/>
</dbReference>
<evidence type="ECO:0000256" key="3">
    <source>
        <dbReference type="ARBA" id="ARBA00022448"/>
    </source>
</evidence>
<dbReference type="InterPro" id="IPR049563">
    <property type="entry name" value="TXTP-like"/>
</dbReference>
<dbReference type="PANTHER" id="PTHR45788">
    <property type="entry name" value="SUCCINATE/FUMARATE MITOCHONDRIAL TRANSPORTER-RELATED"/>
    <property type="match status" value="1"/>
</dbReference>
<keyword evidence="4 9" id="KW-0812">Transmembrane</keyword>
<evidence type="ECO:0000256" key="7">
    <source>
        <dbReference type="ARBA" id="ARBA00023128"/>
    </source>
</evidence>
<reference evidence="12" key="1">
    <citation type="submission" date="2024-07" db="EMBL/GenBank/DDBJ databases">
        <title>Two chromosome-level genome assemblies of Korean endemic species Abeliophyllum distichum and Forsythia ovata (Oleaceae).</title>
        <authorList>
            <person name="Jang H."/>
        </authorList>
    </citation>
    <scope>NUCLEOTIDE SEQUENCE [LARGE SCALE GENOMIC DNA]</scope>
</reference>
<name>A0ABD1S3K4_9LAMI</name>
<keyword evidence="5" id="KW-0677">Repeat</keyword>
<accession>A0ABD1S3K4</accession>
<dbReference type="Gene3D" id="1.50.40.10">
    <property type="entry name" value="Mitochondrial carrier domain"/>
    <property type="match status" value="1"/>
</dbReference>
<gene>
    <name evidence="11" type="ORF">Fot_39063</name>
</gene>
<evidence type="ECO:0000313" key="11">
    <source>
        <dbReference type="EMBL" id="KAL2495306.1"/>
    </source>
</evidence>
<dbReference type="Pfam" id="PF00153">
    <property type="entry name" value="Mito_carr"/>
    <property type="match status" value="1"/>
</dbReference>
<dbReference type="AlphaFoldDB" id="A0ABD1S3K4"/>
<feature type="repeat" description="Solcar" evidence="9">
    <location>
        <begin position="1"/>
        <end position="82"/>
    </location>
</feature>
<sequence length="118" mass="12917">MKALSGTLVGVMEACCLQPINVIKTRLQPDRPGSYKGIIHYGTTITRNEGVRALWQGLTPFATHMTFKYTLQIGSNAVSQSAFKDAQRGNLIHRGRLLSRFGAGVLEVLVIVTPFEVS</sequence>
<comment type="caution">
    <text evidence="11">The sequence shown here is derived from an EMBL/GenBank/DDBJ whole genome shotgun (WGS) entry which is preliminary data.</text>
</comment>
<proteinExistence type="inferred from homology"/>
<evidence type="ECO:0000256" key="5">
    <source>
        <dbReference type="ARBA" id="ARBA00022737"/>
    </source>
</evidence>
<keyword evidence="3 10" id="KW-0813">Transport</keyword>
<dbReference type="Proteomes" id="UP001604277">
    <property type="component" value="Unassembled WGS sequence"/>
</dbReference>
<comment type="subcellular location">
    <subcellularLocation>
        <location evidence="1">Mitochondrion membrane</location>
        <topology evidence="1">Multi-pass membrane protein</topology>
    </subcellularLocation>
</comment>
<keyword evidence="7" id="KW-0496">Mitochondrion</keyword>
<evidence type="ECO:0000256" key="10">
    <source>
        <dbReference type="RuleBase" id="RU000488"/>
    </source>
</evidence>
<evidence type="ECO:0000256" key="2">
    <source>
        <dbReference type="ARBA" id="ARBA00006375"/>
    </source>
</evidence>
<dbReference type="GO" id="GO:0031966">
    <property type="term" value="C:mitochondrial membrane"/>
    <property type="evidence" value="ECO:0007669"/>
    <property type="project" value="UniProtKB-SubCell"/>
</dbReference>
<dbReference type="EMBL" id="JBFOLJ010000011">
    <property type="protein sequence ID" value="KAL2495306.1"/>
    <property type="molecule type" value="Genomic_DNA"/>
</dbReference>
<protein>
    <submittedName>
        <fullName evidence="11">Mitochondrial succinate-fumarate transporter 1</fullName>
    </submittedName>
</protein>
<evidence type="ECO:0000256" key="6">
    <source>
        <dbReference type="ARBA" id="ARBA00022989"/>
    </source>
</evidence>
<keyword evidence="6" id="KW-1133">Transmembrane helix</keyword>
<evidence type="ECO:0000256" key="8">
    <source>
        <dbReference type="ARBA" id="ARBA00023136"/>
    </source>
</evidence>
<evidence type="ECO:0000256" key="9">
    <source>
        <dbReference type="PROSITE-ProRule" id="PRU00282"/>
    </source>
</evidence>
<dbReference type="InterPro" id="IPR023395">
    <property type="entry name" value="MCP_dom_sf"/>
</dbReference>
<dbReference type="PANTHER" id="PTHR45788:SF2">
    <property type="entry name" value="SUCCINATE_FUMARATE MITOCHONDRIAL TRANSPORTER"/>
    <property type="match status" value="1"/>
</dbReference>
<organism evidence="11 12">
    <name type="scientific">Forsythia ovata</name>
    <dbReference type="NCBI Taxonomy" id="205694"/>
    <lineage>
        <taxon>Eukaryota</taxon>
        <taxon>Viridiplantae</taxon>
        <taxon>Streptophyta</taxon>
        <taxon>Embryophyta</taxon>
        <taxon>Tracheophyta</taxon>
        <taxon>Spermatophyta</taxon>
        <taxon>Magnoliopsida</taxon>
        <taxon>eudicotyledons</taxon>
        <taxon>Gunneridae</taxon>
        <taxon>Pentapetalae</taxon>
        <taxon>asterids</taxon>
        <taxon>lamiids</taxon>
        <taxon>Lamiales</taxon>
        <taxon>Oleaceae</taxon>
        <taxon>Forsythieae</taxon>
        <taxon>Forsythia</taxon>
    </lineage>
</organism>
<evidence type="ECO:0000256" key="1">
    <source>
        <dbReference type="ARBA" id="ARBA00004225"/>
    </source>
</evidence>